<accession>A0A5D3DCV2</accession>
<keyword evidence="6" id="KW-0695">RNA-directed DNA polymerase</keyword>
<evidence type="ECO:0000256" key="2">
    <source>
        <dbReference type="ARBA" id="ARBA00022695"/>
    </source>
</evidence>
<keyword evidence="2" id="KW-0548">Nucleotidyltransferase</keyword>
<keyword evidence="5" id="KW-0378">Hydrolase</keyword>
<dbReference type="Pfam" id="PF17917">
    <property type="entry name" value="RT_RNaseH"/>
    <property type="match status" value="1"/>
</dbReference>
<evidence type="ECO:0000313" key="8">
    <source>
        <dbReference type="EMBL" id="KAA0051765.1"/>
    </source>
</evidence>
<dbReference type="OrthoDB" id="1730907at2759"/>
<dbReference type="Proteomes" id="UP000321947">
    <property type="component" value="Unassembled WGS sequence"/>
</dbReference>
<dbReference type="EMBL" id="SSTD01005677">
    <property type="protein sequence ID" value="TYK21355.1"/>
    <property type="molecule type" value="Genomic_DNA"/>
</dbReference>
<evidence type="ECO:0000256" key="6">
    <source>
        <dbReference type="ARBA" id="ARBA00022918"/>
    </source>
</evidence>
<comment type="caution">
    <text evidence="9">The sequence shown here is derived from an EMBL/GenBank/DDBJ whole genome shotgun (WGS) entry which is preliminary data.</text>
</comment>
<feature type="domain" description="Reverse transcriptase RNase H-like" evidence="7">
    <location>
        <begin position="2"/>
        <end position="46"/>
    </location>
</feature>
<dbReference type="GO" id="GO:0004519">
    <property type="term" value="F:endonuclease activity"/>
    <property type="evidence" value="ECO:0007669"/>
    <property type="project" value="UniProtKB-KW"/>
</dbReference>
<proteinExistence type="predicted"/>
<keyword evidence="1" id="KW-0808">Transferase</keyword>
<dbReference type="Proteomes" id="UP000321393">
    <property type="component" value="Unassembled WGS sequence"/>
</dbReference>
<dbReference type="EMBL" id="SSTE01011134">
    <property type="protein sequence ID" value="KAA0051765.1"/>
    <property type="molecule type" value="Genomic_DNA"/>
</dbReference>
<reference evidence="10 11" key="1">
    <citation type="submission" date="2019-08" db="EMBL/GenBank/DDBJ databases">
        <title>Draft genome sequences of two oriental melons (Cucumis melo L. var makuwa).</title>
        <authorList>
            <person name="Kwon S.-Y."/>
        </authorList>
    </citation>
    <scope>NUCLEOTIDE SEQUENCE [LARGE SCALE GENOMIC DNA]</scope>
    <source>
        <strain evidence="11">cv. Chang Bougi</strain>
        <strain evidence="10">cv. SW 3</strain>
        <tissue evidence="9">Leaf</tissue>
    </source>
</reference>
<evidence type="ECO:0000256" key="5">
    <source>
        <dbReference type="ARBA" id="ARBA00022801"/>
    </source>
</evidence>
<dbReference type="GO" id="GO:0003964">
    <property type="term" value="F:RNA-directed DNA polymerase activity"/>
    <property type="evidence" value="ECO:0007669"/>
    <property type="project" value="UniProtKB-KW"/>
</dbReference>
<protein>
    <recommendedName>
        <fullName evidence="7">Reverse transcriptase RNase H-like domain-containing protein</fullName>
    </recommendedName>
</protein>
<dbReference type="PANTHER" id="PTHR48475">
    <property type="entry name" value="RIBONUCLEASE H"/>
    <property type="match status" value="1"/>
</dbReference>
<keyword evidence="3" id="KW-0540">Nuclease</keyword>
<evidence type="ECO:0000259" key="7">
    <source>
        <dbReference type="Pfam" id="PF17917"/>
    </source>
</evidence>
<evidence type="ECO:0000256" key="1">
    <source>
        <dbReference type="ARBA" id="ARBA00022679"/>
    </source>
</evidence>
<name>A0A5D3DCV2_CUCMM</name>
<dbReference type="PANTHER" id="PTHR48475:SF1">
    <property type="entry name" value="RNASE H TYPE-1 DOMAIN-CONTAINING PROTEIN"/>
    <property type="match status" value="1"/>
</dbReference>
<dbReference type="AlphaFoldDB" id="A0A5D3DCV2"/>
<dbReference type="GO" id="GO:0016787">
    <property type="term" value="F:hydrolase activity"/>
    <property type="evidence" value="ECO:0007669"/>
    <property type="project" value="UniProtKB-KW"/>
</dbReference>
<evidence type="ECO:0000313" key="9">
    <source>
        <dbReference type="EMBL" id="TYK21355.1"/>
    </source>
</evidence>
<sequence length="101" mass="11596">MDGVLGQHDLSGKKEHAIYYLSKKFTDYESRYSMLERTCCALGSAVADHLAAQPVTNYEPMRIDFPDENIFLVENNAIDHETWTMLFDGALMRWDMGLELC</sequence>
<evidence type="ECO:0000313" key="10">
    <source>
        <dbReference type="Proteomes" id="UP000321393"/>
    </source>
</evidence>
<organism evidence="9 11">
    <name type="scientific">Cucumis melo var. makuwa</name>
    <name type="common">Oriental melon</name>
    <dbReference type="NCBI Taxonomy" id="1194695"/>
    <lineage>
        <taxon>Eukaryota</taxon>
        <taxon>Viridiplantae</taxon>
        <taxon>Streptophyta</taxon>
        <taxon>Embryophyta</taxon>
        <taxon>Tracheophyta</taxon>
        <taxon>Spermatophyta</taxon>
        <taxon>Magnoliopsida</taxon>
        <taxon>eudicotyledons</taxon>
        <taxon>Gunneridae</taxon>
        <taxon>Pentapetalae</taxon>
        <taxon>rosids</taxon>
        <taxon>fabids</taxon>
        <taxon>Cucurbitales</taxon>
        <taxon>Cucurbitaceae</taxon>
        <taxon>Benincaseae</taxon>
        <taxon>Cucumis</taxon>
    </lineage>
</organism>
<evidence type="ECO:0000313" key="11">
    <source>
        <dbReference type="Proteomes" id="UP000321947"/>
    </source>
</evidence>
<gene>
    <name evidence="9" type="ORF">E5676_scaffold860G00030</name>
    <name evidence="8" type="ORF">E6C27_scaffold60G001630</name>
</gene>
<dbReference type="InterPro" id="IPR041373">
    <property type="entry name" value="RT_RNaseH"/>
</dbReference>
<keyword evidence="4" id="KW-0255">Endonuclease</keyword>
<evidence type="ECO:0000256" key="3">
    <source>
        <dbReference type="ARBA" id="ARBA00022722"/>
    </source>
</evidence>
<evidence type="ECO:0000256" key="4">
    <source>
        <dbReference type="ARBA" id="ARBA00022759"/>
    </source>
</evidence>